<reference evidence="2 3" key="1">
    <citation type="submission" date="2015-08" db="EMBL/GenBank/DDBJ databases">
        <title>Antibacterial properties of a collection of Vibrionaceae strains.</title>
        <authorList>
            <person name="Giubergia S."/>
        </authorList>
    </citation>
    <scope>NUCLEOTIDE SEQUENCE [LARGE SCALE GENOMIC DNA]</scope>
    <source>
        <strain evidence="2 3">S0821</strain>
    </source>
</reference>
<dbReference type="InterPro" id="IPR036397">
    <property type="entry name" value="RNaseH_sf"/>
</dbReference>
<dbReference type="GO" id="GO:0004523">
    <property type="term" value="F:RNA-DNA hybrid ribonuclease activity"/>
    <property type="evidence" value="ECO:0007669"/>
    <property type="project" value="InterPro"/>
</dbReference>
<dbReference type="Gene3D" id="3.30.420.10">
    <property type="entry name" value="Ribonuclease H-like superfamily/Ribonuclease H"/>
    <property type="match status" value="1"/>
</dbReference>
<keyword evidence="3" id="KW-1185">Reference proteome</keyword>
<dbReference type="RefSeq" id="WP_055467093.1">
    <property type="nucleotide sequence ID" value="NZ_LKHS01000028.1"/>
</dbReference>
<dbReference type="InterPro" id="IPR012337">
    <property type="entry name" value="RNaseH-like_sf"/>
</dbReference>
<dbReference type="InParanoid" id="A0A0Q2UT64"/>
<dbReference type="GO" id="GO:0003676">
    <property type="term" value="F:nucleic acid binding"/>
    <property type="evidence" value="ECO:0007669"/>
    <property type="project" value="InterPro"/>
</dbReference>
<evidence type="ECO:0000313" key="2">
    <source>
        <dbReference type="EMBL" id="KQH83768.1"/>
    </source>
</evidence>
<feature type="domain" description="RNase H type-1" evidence="1">
    <location>
        <begin position="2"/>
        <end position="141"/>
    </location>
</feature>
<gene>
    <name evidence="2" type="ORF">AMR76_20885</name>
</gene>
<dbReference type="SUPFAM" id="SSF53098">
    <property type="entry name" value="Ribonuclease H-like"/>
    <property type="match status" value="1"/>
</dbReference>
<evidence type="ECO:0000313" key="3">
    <source>
        <dbReference type="Proteomes" id="UP000051221"/>
    </source>
</evidence>
<accession>A0A0Q2UT64</accession>
<sequence>MTQSHYTLYIGVSVNKDKTQGAVGVAIYDEEHQLADSFAVLVDRNIDSTELELTAIVECLRYAFNDDVIYSTSDFCVRGYNEWLDDWKKRGWRKSDKKPVAYRQLWQLVDEERSEKFVDVRKQRSSPELDLAYRLAKEELEEEAR</sequence>
<comment type="caution">
    <text evidence="2">The sequence shown here is derived from an EMBL/GenBank/DDBJ whole genome shotgun (WGS) entry which is preliminary data.</text>
</comment>
<dbReference type="AlphaFoldDB" id="A0A0Q2UT64"/>
<protein>
    <submittedName>
        <fullName evidence="2">Ribonuclease H</fullName>
    </submittedName>
</protein>
<dbReference type="Pfam" id="PF00075">
    <property type="entry name" value="RNase_H"/>
    <property type="match status" value="1"/>
</dbReference>
<name>A0A0Q2UT64_VIBFU</name>
<dbReference type="Proteomes" id="UP000051221">
    <property type="component" value="Unassembled WGS sequence"/>
</dbReference>
<proteinExistence type="predicted"/>
<organism evidence="2 3">
    <name type="scientific">Vibrio furnissii</name>
    <dbReference type="NCBI Taxonomy" id="29494"/>
    <lineage>
        <taxon>Bacteria</taxon>
        <taxon>Pseudomonadati</taxon>
        <taxon>Pseudomonadota</taxon>
        <taxon>Gammaproteobacteria</taxon>
        <taxon>Vibrionales</taxon>
        <taxon>Vibrionaceae</taxon>
        <taxon>Vibrio</taxon>
    </lineage>
</organism>
<evidence type="ECO:0000259" key="1">
    <source>
        <dbReference type="PROSITE" id="PS50879"/>
    </source>
</evidence>
<dbReference type="PROSITE" id="PS50879">
    <property type="entry name" value="RNASE_H_1"/>
    <property type="match status" value="1"/>
</dbReference>
<dbReference type="InterPro" id="IPR002156">
    <property type="entry name" value="RNaseH_domain"/>
</dbReference>
<dbReference type="EMBL" id="LKHS01000028">
    <property type="protein sequence ID" value="KQH83768.1"/>
    <property type="molecule type" value="Genomic_DNA"/>
</dbReference>